<reference evidence="1 2" key="1">
    <citation type="journal article" date="2021" name="Elife">
        <title>Chloroplast acquisition without the gene transfer in kleptoplastic sea slugs, Plakobranchus ocellatus.</title>
        <authorList>
            <person name="Maeda T."/>
            <person name="Takahashi S."/>
            <person name="Yoshida T."/>
            <person name="Shimamura S."/>
            <person name="Takaki Y."/>
            <person name="Nagai Y."/>
            <person name="Toyoda A."/>
            <person name="Suzuki Y."/>
            <person name="Arimoto A."/>
            <person name="Ishii H."/>
            <person name="Satoh N."/>
            <person name="Nishiyama T."/>
            <person name="Hasebe M."/>
            <person name="Maruyama T."/>
            <person name="Minagawa J."/>
            <person name="Obokata J."/>
            <person name="Shigenobu S."/>
        </authorList>
    </citation>
    <scope>NUCLEOTIDE SEQUENCE [LARGE SCALE GENOMIC DNA]</scope>
</reference>
<comment type="caution">
    <text evidence="1">The sequence shown here is derived from an EMBL/GenBank/DDBJ whole genome shotgun (WGS) entry which is preliminary data.</text>
</comment>
<organism evidence="1 2">
    <name type="scientific">Elysia marginata</name>
    <dbReference type="NCBI Taxonomy" id="1093978"/>
    <lineage>
        <taxon>Eukaryota</taxon>
        <taxon>Metazoa</taxon>
        <taxon>Spiralia</taxon>
        <taxon>Lophotrochozoa</taxon>
        <taxon>Mollusca</taxon>
        <taxon>Gastropoda</taxon>
        <taxon>Heterobranchia</taxon>
        <taxon>Euthyneura</taxon>
        <taxon>Panpulmonata</taxon>
        <taxon>Sacoglossa</taxon>
        <taxon>Placobranchoidea</taxon>
        <taxon>Plakobranchidae</taxon>
        <taxon>Elysia</taxon>
    </lineage>
</organism>
<name>A0AAV4G8T4_9GAST</name>
<dbReference type="AlphaFoldDB" id="A0AAV4G8T4"/>
<dbReference type="GO" id="GO:0004519">
    <property type="term" value="F:endonuclease activity"/>
    <property type="evidence" value="ECO:0007669"/>
    <property type="project" value="UniProtKB-KW"/>
</dbReference>
<keyword evidence="2" id="KW-1185">Reference proteome</keyword>
<evidence type="ECO:0000313" key="1">
    <source>
        <dbReference type="EMBL" id="GFR82208.1"/>
    </source>
</evidence>
<keyword evidence="1" id="KW-0255">Endonuclease</keyword>
<keyword evidence="1" id="KW-0378">Hydrolase</keyword>
<dbReference type="EMBL" id="BMAT01008314">
    <property type="protein sequence ID" value="GFR82208.1"/>
    <property type="molecule type" value="Genomic_DNA"/>
</dbReference>
<proteinExistence type="predicted"/>
<evidence type="ECO:0000313" key="2">
    <source>
        <dbReference type="Proteomes" id="UP000762676"/>
    </source>
</evidence>
<gene>
    <name evidence="1" type="ORF">ElyMa_004092200</name>
</gene>
<protein>
    <submittedName>
        <fullName evidence="1">Endonuclease-reverse transcriptase</fullName>
    </submittedName>
</protein>
<accession>A0AAV4G8T4</accession>
<keyword evidence="1" id="KW-0540">Nuclease</keyword>
<dbReference type="Proteomes" id="UP000762676">
    <property type="component" value="Unassembled WGS sequence"/>
</dbReference>
<sequence length="107" mass="12415">MDISDILERWSQYVEELFDDVRGPKPPIRNNEGPPIMEEEVRNAIRKMNHNKATGPDETPVELFDALNETCLVHFTELISLIYDTGQWPSDLKKISIHNAPKKAWRN</sequence>